<keyword evidence="5" id="KW-0472">Membrane</keyword>
<keyword evidence="2 4" id="KW-0863">Zinc-finger</keyword>
<dbReference type="SMART" id="SM00744">
    <property type="entry name" value="RINGv"/>
    <property type="match status" value="1"/>
</dbReference>
<evidence type="ECO:0000313" key="8">
    <source>
        <dbReference type="Proteomes" id="UP000664859"/>
    </source>
</evidence>
<comment type="caution">
    <text evidence="7">The sequence shown here is derived from an EMBL/GenBank/DDBJ whole genome shotgun (WGS) entry which is preliminary data.</text>
</comment>
<keyword evidence="8" id="KW-1185">Reference proteome</keyword>
<dbReference type="InterPro" id="IPR011016">
    <property type="entry name" value="Znf_RING-CH"/>
</dbReference>
<dbReference type="SMART" id="SM00184">
    <property type="entry name" value="RING"/>
    <property type="match status" value="1"/>
</dbReference>
<accession>A0A835YWR1</accession>
<gene>
    <name evidence="7" type="ORF">JKP88DRAFT_329024</name>
</gene>
<name>A0A835YWR1_9STRA</name>
<dbReference type="PROSITE" id="PS50089">
    <property type="entry name" value="ZF_RING_2"/>
    <property type="match status" value="1"/>
</dbReference>
<evidence type="ECO:0000259" key="6">
    <source>
        <dbReference type="PROSITE" id="PS50089"/>
    </source>
</evidence>
<evidence type="ECO:0000256" key="4">
    <source>
        <dbReference type="PROSITE-ProRule" id="PRU00175"/>
    </source>
</evidence>
<proteinExistence type="predicted"/>
<evidence type="ECO:0000256" key="1">
    <source>
        <dbReference type="ARBA" id="ARBA00022723"/>
    </source>
</evidence>
<reference evidence="7" key="1">
    <citation type="submission" date="2021-02" db="EMBL/GenBank/DDBJ databases">
        <title>First Annotated Genome of the Yellow-green Alga Tribonema minus.</title>
        <authorList>
            <person name="Mahan K.M."/>
        </authorList>
    </citation>
    <scope>NUCLEOTIDE SEQUENCE</scope>
    <source>
        <strain evidence="7">UTEX B ZZ1240</strain>
    </source>
</reference>
<dbReference type="InterPro" id="IPR044249">
    <property type="entry name" value="XERICO-like"/>
</dbReference>
<dbReference type="Proteomes" id="UP000664859">
    <property type="component" value="Unassembled WGS sequence"/>
</dbReference>
<dbReference type="PANTHER" id="PTHR47258:SF1">
    <property type="entry name" value="E3 UBIQUITIN-PROTEIN LIGASE XERICO-RELATED"/>
    <property type="match status" value="1"/>
</dbReference>
<dbReference type="OrthoDB" id="8062037at2759"/>
<evidence type="ECO:0000256" key="5">
    <source>
        <dbReference type="SAM" id="Phobius"/>
    </source>
</evidence>
<dbReference type="InterPro" id="IPR001841">
    <property type="entry name" value="Znf_RING"/>
</dbReference>
<organism evidence="7 8">
    <name type="scientific">Tribonema minus</name>
    <dbReference type="NCBI Taxonomy" id="303371"/>
    <lineage>
        <taxon>Eukaryota</taxon>
        <taxon>Sar</taxon>
        <taxon>Stramenopiles</taxon>
        <taxon>Ochrophyta</taxon>
        <taxon>PX clade</taxon>
        <taxon>Xanthophyceae</taxon>
        <taxon>Tribonematales</taxon>
        <taxon>Tribonemataceae</taxon>
        <taxon>Tribonema</taxon>
    </lineage>
</organism>
<sequence length="223" mass="23032">MCLSPITSADGCTSAAAAAAGGGGTSDASYLPLMYLPIFAVVTLAGACAWCRWHSKNAPLHVRPPSYQWGVAPACEAGEGAGAGGEGGGERGVVVSEKCPLCVGAGCASLPSDCSVCLSAFEAPQEVRQLPCKHLYHKECIDKWLDSGKETCPLCAACAWQPQKQSFFNSFFNFRSPWQGEGGPPAAAEGSVTRSAASRRHVSIGRTIEAALRAPTSTAGLPI</sequence>
<dbReference type="Pfam" id="PF13639">
    <property type="entry name" value="zf-RING_2"/>
    <property type="match status" value="1"/>
</dbReference>
<protein>
    <recommendedName>
        <fullName evidence="6">RING-type domain-containing protein</fullName>
    </recommendedName>
</protein>
<feature type="transmembrane region" description="Helical" evidence="5">
    <location>
        <begin position="33"/>
        <end position="53"/>
    </location>
</feature>
<evidence type="ECO:0000256" key="3">
    <source>
        <dbReference type="ARBA" id="ARBA00022833"/>
    </source>
</evidence>
<dbReference type="PANTHER" id="PTHR47258">
    <property type="match status" value="1"/>
</dbReference>
<keyword evidence="3" id="KW-0862">Zinc</keyword>
<keyword evidence="5" id="KW-1133">Transmembrane helix</keyword>
<evidence type="ECO:0000256" key="2">
    <source>
        <dbReference type="ARBA" id="ARBA00022771"/>
    </source>
</evidence>
<dbReference type="GO" id="GO:0008270">
    <property type="term" value="F:zinc ion binding"/>
    <property type="evidence" value="ECO:0007669"/>
    <property type="project" value="UniProtKB-KW"/>
</dbReference>
<dbReference type="AlphaFoldDB" id="A0A835YWR1"/>
<evidence type="ECO:0000313" key="7">
    <source>
        <dbReference type="EMBL" id="KAG5178534.1"/>
    </source>
</evidence>
<dbReference type="SUPFAM" id="SSF57850">
    <property type="entry name" value="RING/U-box"/>
    <property type="match status" value="1"/>
</dbReference>
<keyword evidence="1" id="KW-0479">Metal-binding</keyword>
<dbReference type="InterPro" id="IPR013083">
    <property type="entry name" value="Znf_RING/FYVE/PHD"/>
</dbReference>
<feature type="domain" description="RING-type" evidence="6">
    <location>
        <begin position="114"/>
        <end position="155"/>
    </location>
</feature>
<keyword evidence="5" id="KW-0812">Transmembrane</keyword>
<dbReference type="EMBL" id="JAFCMP010000514">
    <property type="protein sequence ID" value="KAG5178534.1"/>
    <property type="molecule type" value="Genomic_DNA"/>
</dbReference>
<dbReference type="Gene3D" id="3.30.40.10">
    <property type="entry name" value="Zinc/RING finger domain, C3HC4 (zinc finger)"/>
    <property type="match status" value="1"/>
</dbReference>